<feature type="domain" description="Lambda phage tail tube protein N-terminal" evidence="1">
    <location>
        <begin position="21"/>
        <end position="135"/>
    </location>
</feature>
<dbReference type="Proteomes" id="UP000024284">
    <property type="component" value="Unassembled WGS sequence"/>
</dbReference>
<dbReference type="PATRIC" id="fig|1219045.3.peg.1474"/>
<sequence length="146" mass="15460">MANVKIGYGAGLWIANDSDVLTEIAEVISISLPNPQQNDVVATHFKSPGRANEYVPGLIDNGEVSFGINYIAGSASDTLINDALEAGEAREVVVSIPAGASFQYFEFSAIIKGYEKEIPIDDRQTATITMRVNGAVTQSAVDPTAP</sequence>
<dbReference type="AlphaFoldDB" id="A0A086PBG5"/>
<name>A0A086PBG5_SPHHM</name>
<reference evidence="2" key="1">
    <citation type="submission" date="2014-08" db="EMBL/GenBank/DDBJ databases">
        <title>Draft genome sequences of Sphingobium herbicidovorans.</title>
        <authorList>
            <person name="Gan H.M."/>
            <person name="Gan H.Y."/>
            <person name="Savka M.A."/>
        </authorList>
    </citation>
    <scope>NUCLEOTIDE SEQUENCE [LARGE SCALE GENOMIC DNA]</scope>
    <source>
        <strain evidence="2">NBRC 16415</strain>
    </source>
</reference>
<dbReference type="eggNOG" id="ENOG5033CQ6">
    <property type="taxonomic scope" value="Bacteria"/>
</dbReference>
<comment type="caution">
    <text evidence="2">The sequence shown here is derived from an EMBL/GenBank/DDBJ whole genome shotgun (WGS) entry which is preliminary data.</text>
</comment>
<dbReference type="EMBL" id="JFZA02000011">
    <property type="protein sequence ID" value="KFG90733.1"/>
    <property type="molecule type" value="Genomic_DNA"/>
</dbReference>
<keyword evidence="3" id="KW-1185">Reference proteome</keyword>
<evidence type="ECO:0000313" key="2">
    <source>
        <dbReference type="EMBL" id="KFG90733.1"/>
    </source>
</evidence>
<protein>
    <submittedName>
        <fullName evidence="2">Major tail protein V</fullName>
    </submittedName>
</protein>
<gene>
    <name evidence="2" type="ORF">BV98_001445</name>
</gene>
<dbReference type="STRING" id="76947.GCA_002080435_02563"/>
<dbReference type="InterPro" id="IPR032494">
    <property type="entry name" value="Phage_TTP_N"/>
</dbReference>
<evidence type="ECO:0000259" key="1">
    <source>
        <dbReference type="Pfam" id="PF16461"/>
    </source>
</evidence>
<accession>A0A086PBG5</accession>
<organism evidence="2 3">
    <name type="scientific">Sphingobium herbicidovorans (strain ATCC 700291 / DSM 11019 / CCUG 56400 / KCTC 2939 / LMG 18315 / NBRC 16415 / MH)</name>
    <name type="common">Sphingomonas herbicidovorans</name>
    <dbReference type="NCBI Taxonomy" id="1219045"/>
    <lineage>
        <taxon>Bacteria</taxon>
        <taxon>Pseudomonadati</taxon>
        <taxon>Pseudomonadota</taxon>
        <taxon>Alphaproteobacteria</taxon>
        <taxon>Sphingomonadales</taxon>
        <taxon>Sphingomonadaceae</taxon>
        <taxon>Sphingobium</taxon>
    </lineage>
</organism>
<dbReference type="Gene3D" id="4.10.410.40">
    <property type="match status" value="1"/>
</dbReference>
<dbReference type="RefSeq" id="WP_037464105.1">
    <property type="nucleotide sequence ID" value="NZ_BCZD01000024.1"/>
</dbReference>
<dbReference type="Pfam" id="PF16461">
    <property type="entry name" value="Phage_TTP_12"/>
    <property type="match status" value="1"/>
</dbReference>
<evidence type="ECO:0000313" key="3">
    <source>
        <dbReference type="Proteomes" id="UP000024284"/>
    </source>
</evidence>
<proteinExistence type="predicted"/>
<dbReference type="OrthoDB" id="4206561at2"/>